<evidence type="ECO:0000313" key="1">
    <source>
        <dbReference type="EMBL" id="KAB3535852.1"/>
    </source>
</evidence>
<organism evidence="1 2">
    <name type="scientific">Alkaliphilus pronyensis</name>
    <dbReference type="NCBI Taxonomy" id="1482732"/>
    <lineage>
        <taxon>Bacteria</taxon>
        <taxon>Bacillati</taxon>
        <taxon>Bacillota</taxon>
        <taxon>Clostridia</taxon>
        <taxon>Peptostreptococcales</taxon>
        <taxon>Natronincolaceae</taxon>
        <taxon>Alkaliphilus</taxon>
    </lineage>
</organism>
<dbReference type="AlphaFoldDB" id="A0A6I0F3D9"/>
<dbReference type="RefSeq" id="WP_192930168.1">
    <property type="nucleotide sequence ID" value="NZ_WBZC01000014.1"/>
</dbReference>
<sequence>MIGIGVGMILAASFNIVFSNNEQQSSINLYNQKQNELEATIANLKNSYSHDNTKKNKEGVGINREEYADNNNEEEVNNNQQGNNKANNNSVETDETIEQDYYEIYITKGMNSQEIAGVLLDIGAIESEEDFLNYSIKKKVTTKFRIGYKKIPVDSSYDDIISILTNVTSLE</sequence>
<keyword evidence="2" id="KW-1185">Reference proteome</keyword>
<evidence type="ECO:0000313" key="2">
    <source>
        <dbReference type="Proteomes" id="UP000432715"/>
    </source>
</evidence>
<protein>
    <submittedName>
        <fullName evidence="1">Endolytic transglycosylase MltG</fullName>
    </submittedName>
</protein>
<gene>
    <name evidence="1" type="ORF">F8154_04875</name>
</gene>
<dbReference type="EMBL" id="WBZC01000014">
    <property type="protein sequence ID" value="KAB3535852.1"/>
    <property type="molecule type" value="Genomic_DNA"/>
</dbReference>
<reference evidence="1 2" key="1">
    <citation type="submission" date="2019-10" db="EMBL/GenBank/DDBJ databases">
        <title>Alkaliphilus serpentinus sp. nov. and Alkaliphilus pronyensis sp. nov., two novel anaerobic alkaliphilic species isolated from the serpentinized-hosted hydrothermal field of the Prony Bay (New Caledonia).</title>
        <authorList>
            <person name="Postec A."/>
        </authorList>
    </citation>
    <scope>NUCLEOTIDE SEQUENCE [LARGE SCALE GENOMIC DNA]</scope>
    <source>
        <strain evidence="1 2">LacV</strain>
    </source>
</reference>
<accession>A0A6I0F3D9</accession>
<name>A0A6I0F3D9_9FIRM</name>
<proteinExistence type="predicted"/>
<comment type="caution">
    <text evidence="1">The sequence shown here is derived from an EMBL/GenBank/DDBJ whole genome shotgun (WGS) entry which is preliminary data.</text>
</comment>
<dbReference type="Proteomes" id="UP000432715">
    <property type="component" value="Unassembled WGS sequence"/>
</dbReference>
<dbReference type="Gene3D" id="3.30.1490.480">
    <property type="entry name" value="Endolytic murein transglycosylase"/>
    <property type="match status" value="1"/>
</dbReference>